<name>A0A9P8RN83_9PEZI</name>
<dbReference type="AlphaFoldDB" id="A0A9P8RN83"/>
<dbReference type="SUPFAM" id="SSF54534">
    <property type="entry name" value="FKBP-like"/>
    <property type="match status" value="1"/>
</dbReference>
<comment type="caution">
    <text evidence="1">The sequence shown here is derived from an EMBL/GenBank/DDBJ whole genome shotgun (WGS) entry which is preliminary data.</text>
</comment>
<proteinExistence type="predicted"/>
<dbReference type="InterPro" id="IPR046357">
    <property type="entry name" value="PPIase_dom_sf"/>
</dbReference>
<dbReference type="Proteomes" id="UP000750711">
    <property type="component" value="Unassembled WGS sequence"/>
</dbReference>
<evidence type="ECO:0000313" key="2">
    <source>
        <dbReference type="Proteomes" id="UP000750711"/>
    </source>
</evidence>
<dbReference type="GO" id="GO:0003755">
    <property type="term" value="F:peptidyl-prolyl cis-trans isomerase activity"/>
    <property type="evidence" value="ECO:0007669"/>
    <property type="project" value="InterPro"/>
</dbReference>
<dbReference type="EMBL" id="JAGHQM010000927">
    <property type="protein sequence ID" value="KAH0557051.1"/>
    <property type="molecule type" value="Genomic_DNA"/>
</dbReference>
<sequence>MNVQIITLRQGEGPDTPKNGDIVTVDVTVWEFDYRESENNYKGNRIIDKKNLVFVVGNPFPEGMHPVNQTYPSVLVLTFVTKKGLGRLNVLHEQVQDMFIKGQTRLTIIHSESDGSEPDYIVEATLQDVNFLIDGEYDIESGNGAGQ</sequence>
<reference evidence="1" key="1">
    <citation type="submission" date="2021-03" db="EMBL/GenBank/DDBJ databases">
        <title>Comparative genomics and phylogenomic investigation of the class Geoglossomycetes provide insights into ecological specialization and systematics.</title>
        <authorList>
            <person name="Melie T."/>
            <person name="Pirro S."/>
            <person name="Miller A.N."/>
            <person name="Quandt A."/>
        </authorList>
    </citation>
    <scope>NUCLEOTIDE SEQUENCE</scope>
    <source>
        <strain evidence="1">CAQ_001_2017</strain>
    </source>
</reference>
<gene>
    <name evidence="1" type="ORF">GP486_005159</name>
</gene>
<keyword evidence="2" id="KW-1185">Reference proteome</keyword>
<evidence type="ECO:0000313" key="1">
    <source>
        <dbReference type="EMBL" id="KAH0557051.1"/>
    </source>
</evidence>
<accession>A0A9P8RN83</accession>
<dbReference type="Gene3D" id="3.10.50.40">
    <property type="match status" value="1"/>
</dbReference>
<protein>
    <submittedName>
        <fullName evidence="1">Uncharacterized protein</fullName>
    </submittedName>
</protein>
<organism evidence="1 2">
    <name type="scientific">Trichoglossum hirsutum</name>
    <dbReference type="NCBI Taxonomy" id="265104"/>
    <lineage>
        <taxon>Eukaryota</taxon>
        <taxon>Fungi</taxon>
        <taxon>Dikarya</taxon>
        <taxon>Ascomycota</taxon>
        <taxon>Pezizomycotina</taxon>
        <taxon>Geoglossomycetes</taxon>
        <taxon>Geoglossales</taxon>
        <taxon>Geoglossaceae</taxon>
        <taxon>Trichoglossum</taxon>
    </lineage>
</organism>